<dbReference type="PANTHER" id="PTHR37746">
    <property type="entry name" value="TRANSMEMBRANE PROTEIN"/>
    <property type="match status" value="1"/>
</dbReference>
<evidence type="ECO:0000313" key="2">
    <source>
        <dbReference type="EMBL" id="GMJ14155.1"/>
    </source>
</evidence>
<dbReference type="EMBL" id="BSYR01000069">
    <property type="protein sequence ID" value="GMJ14155.1"/>
    <property type="molecule type" value="Genomic_DNA"/>
</dbReference>
<sequence length="232" mass="26894">MEEENCDGNGNRKEYLKWIEIAPMMFSSPTISNLSLISSNDPFFSCVITLYILILMYFPQSFCLKILFIFTASLLLSLRFNAVLRIRMETESERIVNEVEKTEFSQQELKWVGLKTDPEIIIRSFEDFFVESDVGAPLEVIFEGEEGEECSNEDHLDPTRVIERQPSLSLYYPESDSDSASSSEMDFTSIGEWISSEKAYYQWEEGDREEGMIEIDLDFHEDEDNLIEIDIS</sequence>
<dbReference type="OrthoDB" id="1939257at2759"/>
<dbReference type="AlphaFoldDB" id="A0A9W7MW38"/>
<keyword evidence="1" id="KW-1133">Transmembrane helix</keyword>
<dbReference type="Proteomes" id="UP001165190">
    <property type="component" value="Unassembled WGS sequence"/>
</dbReference>
<evidence type="ECO:0000256" key="1">
    <source>
        <dbReference type="SAM" id="Phobius"/>
    </source>
</evidence>
<name>A0A9W7MW38_HIBTR</name>
<keyword evidence="1" id="KW-0472">Membrane</keyword>
<evidence type="ECO:0000313" key="3">
    <source>
        <dbReference type="Proteomes" id="UP001165190"/>
    </source>
</evidence>
<dbReference type="PANTHER" id="PTHR37746:SF1">
    <property type="entry name" value="TRANSMEMBRANE PROTEIN"/>
    <property type="match status" value="1"/>
</dbReference>
<proteinExistence type="predicted"/>
<comment type="caution">
    <text evidence="2">The sequence shown here is derived from an EMBL/GenBank/DDBJ whole genome shotgun (WGS) entry which is preliminary data.</text>
</comment>
<feature type="transmembrane region" description="Helical" evidence="1">
    <location>
        <begin position="42"/>
        <end position="60"/>
    </location>
</feature>
<organism evidence="2 3">
    <name type="scientific">Hibiscus trionum</name>
    <name type="common">Flower of an hour</name>
    <dbReference type="NCBI Taxonomy" id="183268"/>
    <lineage>
        <taxon>Eukaryota</taxon>
        <taxon>Viridiplantae</taxon>
        <taxon>Streptophyta</taxon>
        <taxon>Embryophyta</taxon>
        <taxon>Tracheophyta</taxon>
        <taxon>Spermatophyta</taxon>
        <taxon>Magnoliopsida</taxon>
        <taxon>eudicotyledons</taxon>
        <taxon>Gunneridae</taxon>
        <taxon>Pentapetalae</taxon>
        <taxon>rosids</taxon>
        <taxon>malvids</taxon>
        <taxon>Malvales</taxon>
        <taxon>Malvaceae</taxon>
        <taxon>Malvoideae</taxon>
        <taxon>Hibiscus</taxon>
    </lineage>
</organism>
<protein>
    <recommendedName>
        <fullName evidence="4">Transmembrane protein</fullName>
    </recommendedName>
</protein>
<evidence type="ECO:0008006" key="4">
    <source>
        <dbReference type="Google" id="ProtNLM"/>
    </source>
</evidence>
<reference evidence="2" key="1">
    <citation type="submission" date="2023-05" db="EMBL/GenBank/DDBJ databases">
        <title>Genome and transcriptome analyses reveal genes involved in the formation of fine ridges on petal epidermal cells in Hibiscus trionum.</title>
        <authorList>
            <person name="Koshimizu S."/>
            <person name="Masuda S."/>
            <person name="Ishii T."/>
            <person name="Shirasu K."/>
            <person name="Hoshino A."/>
            <person name="Arita M."/>
        </authorList>
    </citation>
    <scope>NUCLEOTIDE SEQUENCE</scope>
    <source>
        <strain evidence="2">Hamamatsu line</strain>
    </source>
</reference>
<keyword evidence="1" id="KW-0812">Transmembrane</keyword>
<gene>
    <name evidence="2" type="ORF">HRI_005084700</name>
</gene>
<keyword evidence="3" id="KW-1185">Reference proteome</keyword>
<accession>A0A9W7MW38</accession>